<evidence type="ECO:0000313" key="2">
    <source>
        <dbReference type="EMBL" id="KAJ1208278.1"/>
    </source>
</evidence>
<proteinExistence type="predicted"/>
<keyword evidence="1" id="KW-0175">Coiled coil</keyword>
<feature type="coiled-coil region" evidence="1">
    <location>
        <begin position="58"/>
        <end position="85"/>
    </location>
</feature>
<protein>
    <submittedName>
        <fullName evidence="2">Uncharacterized protein</fullName>
    </submittedName>
</protein>
<sequence length="196" mass="22821">MARWWDGITLQKYIENKRIPRGLRILIFPTFEDLDEESLTEWEDNLQSTSFTMMRILIKHSEKKNSKLQVEVDKVEKSIDDMNLKDAIKRNYEILDKVMDEYQISLHDKKLCKIKQDESDYREGHIYTFARKYDNLKTRVASKRTLIETSDTDSASLSSVGSFESTTSSAASAPPVRNPSPFLVEMERLRLGSKFV</sequence>
<dbReference type="EMBL" id="JANPWB010000002">
    <property type="protein sequence ID" value="KAJ1208278.1"/>
    <property type="molecule type" value="Genomic_DNA"/>
</dbReference>
<comment type="caution">
    <text evidence="2">The sequence shown here is derived from an EMBL/GenBank/DDBJ whole genome shotgun (WGS) entry which is preliminary data.</text>
</comment>
<gene>
    <name evidence="2" type="ORF">NDU88_003664</name>
</gene>
<keyword evidence="3" id="KW-1185">Reference proteome</keyword>
<accession>A0AAV7W2T8</accession>
<evidence type="ECO:0000256" key="1">
    <source>
        <dbReference type="SAM" id="Coils"/>
    </source>
</evidence>
<reference evidence="2" key="1">
    <citation type="journal article" date="2022" name="bioRxiv">
        <title>Sequencing and chromosome-scale assembly of the giantPleurodeles waltlgenome.</title>
        <authorList>
            <person name="Brown T."/>
            <person name="Elewa A."/>
            <person name="Iarovenko S."/>
            <person name="Subramanian E."/>
            <person name="Araus A.J."/>
            <person name="Petzold A."/>
            <person name="Susuki M."/>
            <person name="Suzuki K.-i.T."/>
            <person name="Hayashi T."/>
            <person name="Toyoda A."/>
            <person name="Oliveira C."/>
            <person name="Osipova E."/>
            <person name="Leigh N.D."/>
            <person name="Simon A."/>
            <person name="Yun M.H."/>
        </authorList>
    </citation>
    <scope>NUCLEOTIDE SEQUENCE</scope>
    <source>
        <strain evidence="2">20211129_DDA</strain>
        <tissue evidence="2">Liver</tissue>
    </source>
</reference>
<dbReference type="Proteomes" id="UP001066276">
    <property type="component" value="Chromosome 1_2"/>
</dbReference>
<dbReference type="AlphaFoldDB" id="A0AAV7W2T8"/>
<organism evidence="2 3">
    <name type="scientific">Pleurodeles waltl</name>
    <name type="common">Iberian ribbed newt</name>
    <dbReference type="NCBI Taxonomy" id="8319"/>
    <lineage>
        <taxon>Eukaryota</taxon>
        <taxon>Metazoa</taxon>
        <taxon>Chordata</taxon>
        <taxon>Craniata</taxon>
        <taxon>Vertebrata</taxon>
        <taxon>Euteleostomi</taxon>
        <taxon>Amphibia</taxon>
        <taxon>Batrachia</taxon>
        <taxon>Caudata</taxon>
        <taxon>Salamandroidea</taxon>
        <taxon>Salamandridae</taxon>
        <taxon>Pleurodelinae</taxon>
        <taxon>Pleurodeles</taxon>
    </lineage>
</organism>
<name>A0AAV7W2T8_PLEWA</name>
<evidence type="ECO:0000313" key="3">
    <source>
        <dbReference type="Proteomes" id="UP001066276"/>
    </source>
</evidence>